<dbReference type="KEGG" id="psic:J4E96_12035"/>
<sequence length="366" mass="37767">MTLRMIWPLWALMATLGPVLVLAVVQAVRSGRSGAAGRAGPADGATRLAWIRRAALVAVVAVIGLCPATATSQEDAAGVDVEMFFVVDRTGSMAAEDWGTGVADADADVAAATAGDGELAAGGTRLDGARADVVSLVADVPGARYSVLTFDSQASRQLPLTSDARAVGTWAQTVRQEITAYSQGSLTDRPLAALRSALAGAADRNPSHVRLVFFLSDGEQTADGEPASYADLAPLVDGGAVLGYGTEAGGRMRSYDGAFVLDPDAPYIQDGESDALSRLDEATLQATADQLGVAYVHRTGPAETASIVAGVDPDQLAADGRRDVTTYSDLTWPFAALAVVLLAGEAWGAATRRGRARGPRTRRSAP</sequence>
<protein>
    <submittedName>
        <fullName evidence="2">VWA domain-containing protein</fullName>
    </submittedName>
</protein>
<dbReference type="RefSeq" id="WP_227422349.1">
    <property type="nucleotide sequence ID" value="NZ_CP071868.1"/>
</dbReference>
<accession>A0A8A4ZAS2</accession>
<reference evidence="2" key="1">
    <citation type="submission" date="2021-03" db="EMBL/GenBank/DDBJ databases">
        <title>Pengzhenrongella sicca gen. nov., sp. nov., a new member of suborder Micrococcineae isolated from High-Arctic tundra soil.</title>
        <authorList>
            <person name="Peng F."/>
        </authorList>
    </citation>
    <scope>NUCLEOTIDE SEQUENCE</scope>
    <source>
        <strain evidence="2">LRZ-2</strain>
    </source>
</reference>
<organism evidence="2 3">
    <name type="scientific">Pengzhenrongella sicca</name>
    <dbReference type="NCBI Taxonomy" id="2819238"/>
    <lineage>
        <taxon>Bacteria</taxon>
        <taxon>Bacillati</taxon>
        <taxon>Actinomycetota</taxon>
        <taxon>Actinomycetes</taxon>
        <taxon>Micrococcales</taxon>
        <taxon>Pengzhenrongella</taxon>
    </lineage>
</organism>
<evidence type="ECO:0000313" key="3">
    <source>
        <dbReference type="Proteomes" id="UP000663937"/>
    </source>
</evidence>
<dbReference type="EMBL" id="CP071868">
    <property type="protein sequence ID" value="QTE28119.1"/>
    <property type="molecule type" value="Genomic_DNA"/>
</dbReference>
<name>A0A8A4ZAS2_9MICO</name>
<evidence type="ECO:0000259" key="1">
    <source>
        <dbReference type="Pfam" id="PF13519"/>
    </source>
</evidence>
<evidence type="ECO:0000313" key="2">
    <source>
        <dbReference type="EMBL" id="QTE28119.1"/>
    </source>
</evidence>
<dbReference type="InterPro" id="IPR002035">
    <property type="entry name" value="VWF_A"/>
</dbReference>
<feature type="domain" description="VWFA" evidence="1">
    <location>
        <begin position="83"/>
        <end position="219"/>
    </location>
</feature>
<dbReference type="SUPFAM" id="SSF53300">
    <property type="entry name" value="vWA-like"/>
    <property type="match status" value="1"/>
</dbReference>
<dbReference type="Proteomes" id="UP000663937">
    <property type="component" value="Chromosome"/>
</dbReference>
<keyword evidence="3" id="KW-1185">Reference proteome</keyword>
<dbReference type="Gene3D" id="3.40.50.410">
    <property type="entry name" value="von Willebrand factor, type A domain"/>
    <property type="match status" value="1"/>
</dbReference>
<gene>
    <name evidence="2" type="ORF">J4E96_12035</name>
</gene>
<proteinExistence type="predicted"/>
<dbReference type="AlphaFoldDB" id="A0A8A4ZAS2"/>
<dbReference type="InterPro" id="IPR036465">
    <property type="entry name" value="vWFA_dom_sf"/>
</dbReference>
<dbReference type="Pfam" id="PF13519">
    <property type="entry name" value="VWA_2"/>
    <property type="match status" value="1"/>
</dbReference>